<dbReference type="Pfam" id="PF23268">
    <property type="entry name" value="RIN1"/>
    <property type="match status" value="1"/>
</dbReference>
<feature type="region of interest" description="Disordered" evidence="4">
    <location>
        <begin position="1070"/>
        <end position="1089"/>
    </location>
</feature>
<feature type="region of interest" description="Disordered" evidence="4">
    <location>
        <begin position="1135"/>
        <end position="1155"/>
    </location>
</feature>
<sequence length="1679" mass="185734">MRRRNGNSAYVKMLGNIASDLDSLLTDLCHVAKDKSDKEDPCASGTLHSGDTLGKDSFFSSVGNTSRRQGEAVSSEHSLASLSDNEIVDCDSVDSGHDGRTSCRPSPLVFDPHHFGAQSNQRSSPMTVKVEVSPSMDELRPISTIERLTKTNSIWLLSSMSRAGAVHLLKDRETGNFIVRKSSQPSSLALSVQSKLSGHSVVDHYLIEGSSSGFKLQGSSHFFHSIPALIAYYVENIDEISYHLRLPRAIQQARSTRELASLNMLGQDFWISPISRKSPSPEPMSGMLHKSSSEPINIQRPPRPPTPITGQVTQNTVPSRSATDFSHFMKNQLEMESYFQKHIQEHSPAASIPHSIGPFRNKVSDTNTNLVSSGYQTNDSGVPHASFVTRTVIKLDSSLNSNKENPVSTAASPISSNTLPHFNRLASVESWVLASSPVLPDKQQTSQENDIYRSNPSNQPVSLVSQQHKHSPHTTRSGISSDCDQGSIGEVTRDKAWPVHPKQKSNLYFTTNLGLLEIPENSYFTSNLSDKLSDYEDIWRNSCCESDADRNGANMIHDPRAVLEAKVTSQKKNGAVKDCKKKVLRKTPRDSPPARRAIEADRDSVTGGTTGLTALEQARMIAGSASEDEFSVPAVLETVKPRPEKPVSPTTTTQNTLVGQHPIHAVSPQPIKYLTSHMIQVNTPATTELSQQMPQTNFALIKNLTSQSCQLPSQSCQLPSQSVFTTTMFVTMNDTDSKEISYAHSKIHPSITARKPILSPLGRLSRLKSSSESSLATASSPLYAEPVDAVKLRDKNGKAINIQVRRLSAPLAANQILEKQKKSQYKVSKHPQLDTILSPDAQPVNNPTQNKFIFDTAAIKSQSPGVPSAPVKLSRSFSMRTHQEMSQLQRKQSWKDRLNRLKLGTKVLTRNLTPPTAISMRKPGANQSDQTLDTGLFKDDPTLSNSGQNKTLPGKFPVEQHHDRASCFSESSTVQDLISCAHPELTIRPIVPITRSVNEVQGAALSEYDNLQIYRASTDSSQGTVYSPPWETGTANKLIREPPLNTHVLPPAMDFQERIQRWQQANSSYHGTSLVDNNSVGTDSKTHNTEHPFHQQQLQLLQHQQQLQLLQHQQHIKVGERSGHRQVQNNQLSAPDFQNHRHQGQTAHPDCPFEDNLKQDHVLENQSKHPDSGIKSPVSLGSLNKTLDSLGSFPLSNLTITSANFADVSSSAHTSPQRLSSHCPDVVNCHSSPQPQDSSPSSGVKMSEACGHVMGMDDVLFGRELAYASEDLKNRLRPVLSPQTSMSHNDGKSPGAKIKEYIFKLSGDRKTIFGSTIENFIQCTLEGHETNPQYVMRNVRQFMTGIKNYLVKHGEGELEDLIERERNKLGTNEILNIDAIIEQALHVCVLKPLKYHIYRLFVDKYSNNGALEQLSRNIKYARTKSAQDIGVKPGLNLPQNTDMDVIRHYLDLMQRSYSPFQKLQNLLKATSTIYHCVQGRHHQVPSRGPSSLGADDFLPMLIYVLVHCGLVSAEIEADFMWGLLQPSLLTGEGGYYLTTLSSAVLILKNFQETHQLVPAQMEGHLPTISDMQGFLKIAIPDELHGSITWKTLPVRPNMNTRDVCSMVAHKFKITNPQDFGLYLLCDGQESHLADTDCPQIIKGDNQAVGKSCYFAFKRVDANIAWPKHMKTSSLSKQPG</sequence>
<gene>
    <name evidence="8" type="ORF">GSLYS_00005331001</name>
</gene>
<evidence type="ECO:0000256" key="3">
    <source>
        <dbReference type="PROSITE-ProRule" id="PRU00191"/>
    </source>
</evidence>
<organism evidence="8 9">
    <name type="scientific">Lymnaea stagnalis</name>
    <name type="common">Great pond snail</name>
    <name type="synonym">Helix stagnalis</name>
    <dbReference type="NCBI Taxonomy" id="6523"/>
    <lineage>
        <taxon>Eukaryota</taxon>
        <taxon>Metazoa</taxon>
        <taxon>Spiralia</taxon>
        <taxon>Lophotrochozoa</taxon>
        <taxon>Mollusca</taxon>
        <taxon>Gastropoda</taxon>
        <taxon>Heterobranchia</taxon>
        <taxon>Euthyneura</taxon>
        <taxon>Panpulmonata</taxon>
        <taxon>Hygrophila</taxon>
        <taxon>Lymnaeoidea</taxon>
        <taxon>Lymnaeidae</taxon>
        <taxon>Lymnaea</taxon>
    </lineage>
</organism>
<dbReference type="PROSITE" id="PS51205">
    <property type="entry name" value="VPS9"/>
    <property type="match status" value="1"/>
</dbReference>
<dbReference type="Pfam" id="PF00017">
    <property type="entry name" value="SH2"/>
    <property type="match status" value="1"/>
</dbReference>
<feature type="compositionally biased region" description="Basic and acidic residues" evidence="4">
    <location>
        <begin position="587"/>
        <end position="604"/>
    </location>
</feature>
<dbReference type="CDD" id="cd01776">
    <property type="entry name" value="RA_Rin"/>
    <property type="match status" value="1"/>
</dbReference>
<comment type="caution">
    <text evidence="8">The sequence shown here is derived from an EMBL/GenBank/DDBJ whole genome shotgun (WGS) entry which is preliminary data.</text>
</comment>
<evidence type="ECO:0000256" key="1">
    <source>
        <dbReference type="ARBA" id="ARBA00006919"/>
    </source>
</evidence>
<evidence type="ECO:0000256" key="2">
    <source>
        <dbReference type="ARBA" id="ARBA00022468"/>
    </source>
</evidence>
<evidence type="ECO:0000259" key="5">
    <source>
        <dbReference type="PROSITE" id="PS50001"/>
    </source>
</evidence>
<reference evidence="8 9" key="1">
    <citation type="submission" date="2024-04" db="EMBL/GenBank/DDBJ databases">
        <authorList>
            <consortium name="Genoscope - CEA"/>
            <person name="William W."/>
        </authorList>
    </citation>
    <scope>NUCLEOTIDE SEQUENCE [LARGE SCALE GENOMIC DNA]</scope>
</reference>
<feature type="compositionally biased region" description="Low complexity" evidence="4">
    <location>
        <begin position="1231"/>
        <end position="1242"/>
    </location>
</feature>
<dbReference type="InterPro" id="IPR000980">
    <property type="entry name" value="SH2"/>
</dbReference>
<dbReference type="CDD" id="cd00173">
    <property type="entry name" value="SH2"/>
    <property type="match status" value="1"/>
</dbReference>
<dbReference type="SUPFAM" id="SSF55550">
    <property type="entry name" value="SH2 domain"/>
    <property type="match status" value="1"/>
</dbReference>
<feature type="region of interest" description="Disordered" evidence="4">
    <location>
        <begin position="1212"/>
        <end position="1245"/>
    </location>
</feature>
<keyword evidence="2" id="KW-0343">GTPase activation</keyword>
<dbReference type="InterPro" id="IPR045046">
    <property type="entry name" value="Vps9-like"/>
</dbReference>
<dbReference type="GO" id="GO:0005085">
    <property type="term" value="F:guanyl-nucleotide exchange factor activity"/>
    <property type="evidence" value="ECO:0007669"/>
    <property type="project" value="InterPro"/>
</dbReference>
<feature type="region of interest" description="Disordered" evidence="4">
    <location>
        <begin position="584"/>
        <end position="609"/>
    </location>
</feature>
<dbReference type="InterPro" id="IPR000159">
    <property type="entry name" value="RA_dom"/>
</dbReference>
<dbReference type="GO" id="GO:0005829">
    <property type="term" value="C:cytosol"/>
    <property type="evidence" value="ECO:0007669"/>
    <property type="project" value="TreeGrafter"/>
</dbReference>
<dbReference type="InterPro" id="IPR036860">
    <property type="entry name" value="SH2_dom_sf"/>
</dbReference>
<dbReference type="GO" id="GO:0031267">
    <property type="term" value="F:small GTPase binding"/>
    <property type="evidence" value="ECO:0007669"/>
    <property type="project" value="TreeGrafter"/>
</dbReference>
<feature type="region of interest" description="Disordered" evidence="4">
    <location>
        <begin position="280"/>
        <end position="321"/>
    </location>
</feature>
<dbReference type="PROSITE" id="PS50200">
    <property type="entry name" value="RA"/>
    <property type="match status" value="1"/>
</dbReference>
<feature type="compositionally biased region" description="Polar residues" evidence="4">
    <location>
        <begin position="942"/>
        <end position="951"/>
    </location>
</feature>
<evidence type="ECO:0000256" key="4">
    <source>
        <dbReference type="SAM" id="MobiDB-lite"/>
    </source>
</evidence>
<keyword evidence="3" id="KW-0727">SH2 domain</keyword>
<dbReference type="GO" id="GO:0030139">
    <property type="term" value="C:endocytic vesicle"/>
    <property type="evidence" value="ECO:0007669"/>
    <property type="project" value="TreeGrafter"/>
</dbReference>
<dbReference type="Gene3D" id="1.20.1050.80">
    <property type="entry name" value="VPS9 domain"/>
    <property type="match status" value="1"/>
</dbReference>
<dbReference type="GO" id="GO:0016192">
    <property type="term" value="P:vesicle-mediated transport"/>
    <property type="evidence" value="ECO:0007669"/>
    <property type="project" value="InterPro"/>
</dbReference>
<feature type="domain" description="Ras-associating" evidence="6">
    <location>
        <begin position="1572"/>
        <end position="1661"/>
    </location>
</feature>
<dbReference type="Pfam" id="PF02204">
    <property type="entry name" value="VPS9"/>
    <property type="match status" value="1"/>
</dbReference>
<feature type="domain" description="VPS9" evidence="7">
    <location>
        <begin position="1405"/>
        <end position="1556"/>
    </location>
</feature>
<evidence type="ECO:0008006" key="10">
    <source>
        <dbReference type="Google" id="ProtNLM"/>
    </source>
</evidence>
<dbReference type="PANTHER" id="PTHR23101">
    <property type="entry name" value="RAB GDP/GTP EXCHANGE FACTOR"/>
    <property type="match status" value="1"/>
</dbReference>
<evidence type="ECO:0000259" key="7">
    <source>
        <dbReference type="PROSITE" id="PS51205"/>
    </source>
</evidence>
<dbReference type="Gene3D" id="3.30.505.10">
    <property type="entry name" value="SH2 domain"/>
    <property type="match status" value="1"/>
</dbReference>
<dbReference type="PANTHER" id="PTHR23101:SF104">
    <property type="entry name" value="PROTEIN SPRINT"/>
    <property type="match status" value="1"/>
</dbReference>
<evidence type="ECO:0000259" key="6">
    <source>
        <dbReference type="PROSITE" id="PS50200"/>
    </source>
</evidence>
<dbReference type="SMART" id="SM00167">
    <property type="entry name" value="VPS9"/>
    <property type="match status" value="1"/>
</dbReference>
<comment type="similarity">
    <text evidence="1">Belongs to the RIN (Ras interaction/interference) family.</text>
</comment>
<feature type="region of interest" description="Disordered" evidence="4">
    <location>
        <begin position="439"/>
        <end position="487"/>
    </location>
</feature>
<protein>
    <recommendedName>
        <fullName evidence="10">Protein sprint</fullName>
    </recommendedName>
</protein>
<dbReference type="PROSITE" id="PS50001">
    <property type="entry name" value="SH2"/>
    <property type="match status" value="1"/>
</dbReference>
<feature type="region of interest" description="Disordered" evidence="4">
    <location>
        <begin position="914"/>
        <end position="957"/>
    </location>
</feature>
<accession>A0AAV2HGG2</accession>
<evidence type="ECO:0000313" key="8">
    <source>
        <dbReference type="EMBL" id="CAL1531236.1"/>
    </source>
</evidence>
<proteinExistence type="inferred from homology"/>
<dbReference type="GO" id="GO:0005096">
    <property type="term" value="F:GTPase activator activity"/>
    <property type="evidence" value="ECO:0007669"/>
    <property type="project" value="UniProtKB-KW"/>
</dbReference>
<dbReference type="EMBL" id="CAXITT010000084">
    <property type="protein sequence ID" value="CAL1531236.1"/>
    <property type="molecule type" value="Genomic_DNA"/>
</dbReference>
<dbReference type="SUPFAM" id="SSF109993">
    <property type="entry name" value="VPS9 domain"/>
    <property type="match status" value="1"/>
</dbReference>
<dbReference type="Pfam" id="PF00788">
    <property type="entry name" value="RA"/>
    <property type="match status" value="1"/>
</dbReference>
<evidence type="ECO:0000313" key="9">
    <source>
        <dbReference type="Proteomes" id="UP001497497"/>
    </source>
</evidence>
<feature type="compositionally biased region" description="Polar residues" evidence="4">
    <location>
        <begin position="310"/>
        <end position="321"/>
    </location>
</feature>
<dbReference type="InterPro" id="IPR037191">
    <property type="entry name" value="VPS9_dom_sf"/>
</dbReference>
<feature type="compositionally biased region" description="Polar residues" evidence="4">
    <location>
        <begin position="474"/>
        <end position="484"/>
    </location>
</feature>
<feature type="compositionally biased region" description="Polar residues" evidence="4">
    <location>
        <begin position="442"/>
        <end position="466"/>
    </location>
</feature>
<dbReference type="GO" id="GO:0007165">
    <property type="term" value="P:signal transduction"/>
    <property type="evidence" value="ECO:0007669"/>
    <property type="project" value="InterPro"/>
</dbReference>
<feature type="domain" description="SH2" evidence="5">
    <location>
        <begin position="155"/>
        <end position="248"/>
    </location>
</feature>
<dbReference type="Proteomes" id="UP001497497">
    <property type="component" value="Unassembled WGS sequence"/>
</dbReference>
<dbReference type="InterPro" id="IPR003123">
    <property type="entry name" value="VPS9"/>
</dbReference>
<dbReference type="SMART" id="SM00314">
    <property type="entry name" value="RA"/>
    <property type="match status" value="1"/>
</dbReference>
<dbReference type="SMART" id="SM00252">
    <property type="entry name" value="SH2"/>
    <property type="match status" value="1"/>
</dbReference>
<keyword evidence="9" id="KW-1185">Reference proteome</keyword>
<feature type="compositionally biased region" description="Polar residues" evidence="4">
    <location>
        <begin position="1070"/>
        <end position="1083"/>
    </location>
</feature>
<name>A0AAV2HGG2_LYMST</name>